<comment type="caution">
    <text evidence="1">The sequence shown here is derived from an EMBL/GenBank/DDBJ whole genome shotgun (WGS) entry which is preliminary data.</text>
</comment>
<dbReference type="Proteomes" id="UP000663832">
    <property type="component" value="Unassembled WGS sequence"/>
</dbReference>
<dbReference type="EMBL" id="CAJNOI010000004">
    <property type="protein sequence ID" value="CAF0741861.1"/>
    <property type="molecule type" value="Genomic_DNA"/>
</dbReference>
<protein>
    <submittedName>
        <fullName evidence="1">Uncharacterized protein</fullName>
    </submittedName>
</protein>
<accession>A0A813NMD7</accession>
<dbReference type="Proteomes" id="UP000663877">
    <property type="component" value="Unassembled WGS sequence"/>
</dbReference>
<dbReference type="EMBL" id="CAJNOM010000067">
    <property type="protein sequence ID" value="CAF0967053.1"/>
    <property type="molecule type" value="Genomic_DNA"/>
</dbReference>
<organism evidence="1 4">
    <name type="scientific">Adineta steineri</name>
    <dbReference type="NCBI Taxonomy" id="433720"/>
    <lineage>
        <taxon>Eukaryota</taxon>
        <taxon>Metazoa</taxon>
        <taxon>Spiralia</taxon>
        <taxon>Gnathifera</taxon>
        <taxon>Rotifera</taxon>
        <taxon>Eurotatoria</taxon>
        <taxon>Bdelloidea</taxon>
        <taxon>Adinetida</taxon>
        <taxon>Adinetidae</taxon>
        <taxon>Adineta</taxon>
    </lineage>
</organism>
<gene>
    <name evidence="1" type="ORF">BJG266_LOCUS1900</name>
    <name evidence="2" type="ORF">QVE165_LOCUS13129</name>
</gene>
<name>A0A813NMD7_9BILA</name>
<keyword evidence="3" id="KW-1185">Reference proteome</keyword>
<evidence type="ECO:0000313" key="1">
    <source>
        <dbReference type="EMBL" id="CAF0741861.1"/>
    </source>
</evidence>
<dbReference type="AlphaFoldDB" id="A0A813NMD7"/>
<sequence>MYSNKISSHHINELRNKLKQLPHIPINAELDILKPMVPLNLWKKTNKTKDDYAVRVARLVWLIWKDIYYIWPDFHLNDYCLFFDLEKTDKEFYYINKEIGEIYKYSKTIDLHSDLNLSQILNNNLYSSIFIQHHSHDHFLQRKFLWHQDWIPEYHLKEPHYEDDFEFFKDNICLGQFVSKSRGVPGRHVPSLSYATAVLIREWLAVKHQEYHIQMEKNDFHHKLSSLIRGTNQTDKYVKYLPPTEVQRLHVELSNSLSCAILHLNDNQIHLNDALARLIILKTDYTKEWYDNNWYCDYNDGLLRYLMMSISLHATFAMNLDLKSNFEYYQLFIQHLLTNCDNPFQGRVYELASIQFLTAILCDLGEEDPNIWKRSYNGKILHTLFKHGLNSNAIKPEIRHNAQIEEFFSTIIIQSYHHFSLFAKQLQHKGAKFLILPNESNSIKSSNISYYVPAIKHLLNGNMWTKYIHYLDYSSEYGTVKLRNMFIGEICLVHHHVFIIPLLQDTVTTNNHHLIIHSDQIETNIIVQQQENSINNRHIYFVVHSHRQNDYSMILVQSTNSNNKCVLL</sequence>
<reference evidence="1" key="1">
    <citation type="submission" date="2021-02" db="EMBL/GenBank/DDBJ databases">
        <authorList>
            <person name="Nowell W R."/>
        </authorList>
    </citation>
    <scope>NUCLEOTIDE SEQUENCE</scope>
</reference>
<dbReference type="OrthoDB" id="9975939at2759"/>
<evidence type="ECO:0000313" key="4">
    <source>
        <dbReference type="Proteomes" id="UP000663877"/>
    </source>
</evidence>
<evidence type="ECO:0000313" key="2">
    <source>
        <dbReference type="EMBL" id="CAF0967053.1"/>
    </source>
</evidence>
<proteinExistence type="predicted"/>
<evidence type="ECO:0000313" key="3">
    <source>
        <dbReference type="Proteomes" id="UP000663832"/>
    </source>
</evidence>